<sequence length="355" mass="39862">MGLLKNGKDCSRTKSCSFNRRVKKPFKSTSYRNFAKRNNETSLLRSAIKSLKRRATLQLPDGTQQIDFPAGTRIMLETSEIPLMPDAIEAYSDPDRMPLKIDNHNYQSCPLLFSALHKYPLDGAAIASELADGMCQPVHQDIPDVEISKKAPKSELAFSPSRRKTWSVEAGQQVVRQINLPSWTNGENSKNVDEVPFCELRLNETFESEQKETSKNGRKKWVLDFIPGSQSPVELPNWAKAKSSRFVRSVKPAVQKDGIGLLGAHPQSAIKPFRANPVPATTYKASLPVAMKRHQFVKEKVKADMIKDMMLEPKPFRASPVPPSIFKPFPLIRNIARDLDIPADRLALGPRFVVE</sequence>
<dbReference type="EMBL" id="JAOYFB010000039">
    <property type="protein sequence ID" value="KAK4029732.1"/>
    <property type="molecule type" value="Genomic_DNA"/>
</dbReference>
<evidence type="ECO:0000313" key="1">
    <source>
        <dbReference type="EMBL" id="KAK4029732.1"/>
    </source>
</evidence>
<organism evidence="1 2">
    <name type="scientific">Daphnia magna</name>
    <dbReference type="NCBI Taxonomy" id="35525"/>
    <lineage>
        <taxon>Eukaryota</taxon>
        <taxon>Metazoa</taxon>
        <taxon>Ecdysozoa</taxon>
        <taxon>Arthropoda</taxon>
        <taxon>Crustacea</taxon>
        <taxon>Branchiopoda</taxon>
        <taxon>Diplostraca</taxon>
        <taxon>Cladocera</taxon>
        <taxon>Anomopoda</taxon>
        <taxon>Daphniidae</taxon>
        <taxon>Daphnia</taxon>
    </lineage>
</organism>
<keyword evidence="2" id="KW-1185">Reference proteome</keyword>
<dbReference type="Proteomes" id="UP001234178">
    <property type="component" value="Unassembled WGS sequence"/>
</dbReference>
<proteinExistence type="predicted"/>
<evidence type="ECO:0000313" key="2">
    <source>
        <dbReference type="Proteomes" id="UP001234178"/>
    </source>
</evidence>
<reference evidence="1 2" key="1">
    <citation type="journal article" date="2023" name="Nucleic Acids Res.">
        <title>The hologenome of Daphnia magna reveals possible DNA methylation and microbiome-mediated evolution of the host genome.</title>
        <authorList>
            <person name="Chaturvedi A."/>
            <person name="Li X."/>
            <person name="Dhandapani V."/>
            <person name="Marshall H."/>
            <person name="Kissane S."/>
            <person name="Cuenca-Cambronero M."/>
            <person name="Asole G."/>
            <person name="Calvet F."/>
            <person name="Ruiz-Romero M."/>
            <person name="Marangio P."/>
            <person name="Guigo R."/>
            <person name="Rago D."/>
            <person name="Mirbahai L."/>
            <person name="Eastwood N."/>
            <person name="Colbourne J.K."/>
            <person name="Zhou J."/>
            <person name="Mallon E."/>
            <person name="Orsini L."/>
        </authorList>
    </citation>
    <scope>NUCLEOTIDE SEQUENCE [LARGE SCALE GENOMIC DNA]</scope>
    <source>
        <strain evidence="1">LRV0_1</strain>
    </source>
</reference>
<protein>
    <submittedName>
        <fullName evidence="1">Uncharacterized protein</fullName>
    </submittedName>
</protein>
<accession>A0ABR0AXX1</accession>
<comment type="caution">
    <text evidence="1">The sequence shown here is derived from an EMBL/GenBank/DDBJ whole genome shotgun (WGS) entry which is preliminary data.</text>
</comment>
<gene>
    <name evidence="1" type="ORF">OUZ56_022698</name>
</gene>
<name>A0ABR0AXX1_9CRUS</name>